<dbReference type="PROSITE" id="PS50103">
    <property type="entry name" value="ZF_C3H1"/>
    <property type="match status" value="1"/>
</dbReference>
<evidence type="ECO:0000256" key="1">
    <source>
        <dbReference type="PROSITE-ProRule" id="PRU00723"/>
    </source>
</evidence>
<reference evidence="3 4" key="1">
    <citation type="submission" date="2016-02" db="EMBL/GenBank/DDBJ databases">
        <title>Discovery of a natural microsporidian pathogen with a broad tissue tropism in Caenorhabditis elegans.</title>
        <authorList>
            <person name="Luallen R.J."/>
            <person name="Reinke A.W."/>
            <person name="Tong L."/>
            <person name="Botts M.R."/>
            <person name="Felix M.-A."/>
            <person name="Troemel E.R."/>
        </authorList>
    </citation>
    <scope>NUCLEOTIDE SEQUENCE [LARGE SCALE GENOMIC DNA]</scope>
    <source>
        <strain evidence="3 4">JUm2807</strain>
    </source>
</reference>
<evidence type="ECO:0000313" key="4">
    <source>
        <dbReference type="Proteomes" id="UP000185944"/>
    </source>
</evidence>
<protein>
    <recommendedName>
        <fullName evidence="2">C3H1-type domain-containing protein</fullName>
    </recommendedName>
</protein>
<keyword evidence="4" id="KW-1185">Reference proteome</keyword>
<dbReference type="PANTHER" id="PTHR15725">
    <property type="entry name" value="ZN-FINGER, C-X8-C-X5-C-X3-H TYPE-CONTAINING"/>
    <property type="match status" value="1"/>
</dbReference>
<dbReference type="PANTHER" id="PTHR15725:SF14">
    <property type="entry name" value="ZINC FINGER CCCH DOMAIN-CONTAINING PROTEIN 11A"/>
    <property type="match status" value="1"/>
</dbReference>
<accession>A0A177EEM6</accession>
<name>A0A177EEM6_9MICR</name>
<organism evidence="3 4">
    <name type="scientific">Nematocida displodere</name>
    <dbReference type="NCBI Taxonomy" id="1805483"/>
    <lineage>
        <taxon>Eukaryota</taxon>
        <taxon>Fungi</taxon>
        <taxon>Fungi incertae sedis</taxon>
        <taxon>Microsporidia</taxon>
        <taxon>Nematocida</taxon>
    </lineage>
</organism>
<dbReference type="AlphaFoldDB" id="A0A177EEM6"/>
<dbReference type="InterPro" id="IPR000571">
    <property type="entry name" value="Znf_CCCH"/>
</dbReference>
<dbReference type="Gene3D" id="4.10.1000.10">
    <property type="entry name" value="Zinc finger, CCCH-type"/>
    <property type="match status" value="1"/>
</dbReference>
<sequence length="153" mass="17820">MREDCFYFITAACARGSECIYRHSLPAKNTQTICNNWTRGIECEEECIYRHSRYQVRTKKNVHCHWDKQGGCKKTKCEYLHWSNRPNLLNLSQIHSAITEAPAPVHAHPCTPMPAHAHVHAHAPVVPSDYMIDRKAIEDIEKEITELNQFFRF</sequence>
<dbReference type="OrthoDB" id="5395350at2759"/>
<proteinExistence type="predicted"/>
<dbReference type="STRING" id="1805483.A0A177EEM6"/>
<comment type="caution">
    <text evidence="3">The sequence shown here is derived from an EMBL/GenBank/DDBJ whole genome shotgun (WGS) entry which is preliminary data.</text>
</comment>
<feature type="zinc finger region" description="C3H1-type" evidence="1">
    <location>
        <begin position="1"/>
        <end position="26"/>
    </location>
</feature>
<dbReference type="RefSeq" id="XP_067544641.1">
    <property type="nucleotide sequence ID" value="XM_067689167.1"/>
</dbReference>
<evidence type="ECO:0000313" key="3">
    <source>
        <dbReference type="EMBL" id="OAG30166.1"/>
    </source>
</evidence>
<keyword evidence="1" id="KW-0862">Zinc</keyword>
<dbReference type="InterPro" id="IPR041686">
    <property type="entry name" value="Znf-CCCH_3"/>
</dbReference>
<dbReference type="GO" id="GO:0008270">
    <property type="term" value="F:zinc ion binding"/>
    <property type="evidence" value="ECO:0007669"/>
    <property type="project" value="UniProtKB-KW"/>
</dbReference>
<dbReference type="Pfam" id="PF15663">
    <property type="entry name" value="zf-CCCH_3"/>
    <property type="match status" value="1"/>
</dbReference>
<dbReference type="EMBL" id="LTDL01000037">
    <property type="protein sequence ID" value="OAG30166.1"/>
    <property type="molecule type" value="Genomic_DNA"/>
</dbReference>
<dbReference type="SMART" id="SM00356">
    <property type="entry name" value="ZnF_C3H1"/>
    <property type="match status" value="2"/>
</dbReference>
<feature type="domain" description="C3H1-type" evidence="2">
    <location>
        <begin position="1"/>
        <end position="26"/>
    </location>
</feature>
<keyword evidence="1" id="KW-0479">Metal-binding</keyword>
<dbReference type="GeneID" id="93648099"/>
<keyword evidence="1" id="KW-0863">Zinc-finger</keyword>
<evidence type="ECO:0000259" key="2">
    <source>
        <dbReference type="PROSITE" id="PS50103"/>
    </source>
</evidence>
<dbReference type="Proteomes" id="UP000185944">
    <property type="component" value="Unassembled WGS sequence"/>
</dbReference>
<dbReference type="VEuPathDB" id="MicrosporidiaDB:NEDG_01749"/>
<gene>
    <name evidence="3" type="ORF">NEDG_01749</name>
</gene>